<evidence type="ECO:0000313" key="3">
    <source>
        <dbReference type="EMBL" id="PKU34508.1"/>
    </source>
</evidence>
<protein>
    <recommendedName>
        <fullName evidence="2">Peptidase A2 domain-containing protein</fullName>
    </recommendedName>
</protein>
<keyword evidence="1" id="KW-0378">Hydrolase</keyword>
<organism evidence="3 4">
    <name type="scientific">Limosa lapponica baueri</name>
    <dbReference type="NCBI Taxonomy" id="1758121"/>
    <lineage>
        <taxon>Eukaryota</taxon>
        <taxon>Metazoa</taxon>
        <taxon>Chordata</taxon>
        <taxon>Craniata</taxon>
        <taxon>Vertebrata</taxon>
        <taxon>Euteleostomi</taxon>
        <taxon>Archelosauria</taxon>
        <taxon>Archosauria</taxon>
        <taxon>Dinosauria</taxon>
        <taxon>Saurischia</taxon>
        <taxon>Theropoda</taxon>
        <taxon>Coelurosauria</taxon>
        <taxon>Aves</taxon>
        <taxon>Neognathae</taxon>
        <taxon>Neoaves</taxon>
        <taxon>Charadriiformes</taxon>
        <taxon>Scolopacidae</taxon>
        <taxon>Limosa</taxon>
    </lineage>
</organism>
<dbReference type="SUPFAM" id="SSF50630">
    <property type="entry name" value="Acid proteases"/>
    <property type="match status" value="1"/>
</dbReference>
<dbReference type="InterPro" id="IPR018061">
    <property type="entry name" value="Retropepsins"/>
</dbReference>
<accession>A0A2I0TL23</accession>
<dbReference type="Pfam" id="PF00077">
    <property type="entry name" value="RVP"/>
    <property type="match status" value="1"/>
</dbReference>
<dbReference type="PROSITE" id="PS50175">
    <property type="entry name" value="ASP_PROT_RETROV"/>
    <property type="match status" value="1"/>
</dbReference>
<dbReference type="PROSITE" id="PS00141">
    <property type="entry name" value="ASP_PROTEASE"/>
    <property type="match status" value="1"/>
</dbReference>
<evidence type="ECO:0000259" key="2">
    <source>
        <dbReference type="PROSITE" id="PS50175"/>
    </source>
</evidence>
<feature type="domain" description="Peptidase A2" evidence="2">
    <location>
        <begin position="55"/>
        <end position="126"/>
    </location>
</feature>
<reference evidence="4" key="1">
    <citation type="submission" date="2017-11" db="EMBL/GenBank/DDBJ databases">
        <authorList>
            <person name="Lima N.C."/>
            <person name="Parody-Merino A.M."/>
            <person name="Battley P.F."/>
            <person name="Fidler A.E."/>
            <person name="Prosdocimi F."/>
        </authorList>
    </citation>
    <scope>NUCLEOTIDE SEQUENCE [LARGE SCALE GENOMIC DNA]</scope>
</reference>
<dbReference type="InterPro" id="IPR021109">
    <property type="entry name" value="Peptidase_aspartic_dom_sf"/>
</dbReference>
<dbReference type="InterPro" id="IPR001995">
    <property type="entry name" value="Peptidase_A2_cat"/>
</dbReference>
<dbReference type="OrthoDB" id="9113925at2759"/>
<dbReference type="InterPro" id="IPR001969">
    <property type="entry name" value="Aspartic_peptidase_AS"/>
</dbReference>
<keyword evidence="4" id="KW-1185">Reference proteome</keyword>
<sequence>MMENCPERIRNHEDWRILNPVDFGVGLEELKNFNTWKTESDQRGHMTGKMEGREFEFLVDTGATLSLLNFTLKESRTTHKIVIDGVTGQKEQNLSKSFLVTTGNKSIWGRFVLVEDLPACLFGRDLLQVLDVELRLSPEGIDLIIMGISVISRCSNNELKILE</sequence>
<dbReference type="GO" id="GO:0004190">
    <property type="term" value="F:aspartic-type endopeptidase activity"/>
    <property type="evidence" value="ECO:0007669"/>
    <property type="project" value="InterPro"/>
</dbReference>
<dbReference type="EMBL" id="KZ509040">
    <property type="protein sequence ID" value="PKU34508.1"/>
    <property type="molecule type" value="Genomic_DNA"/>
</dbReference>
<reference evidence="4" key="2">
    <citation type="submission" date="2017-12" db="EMBL/GenBank/DDBJ databases">
        <title>Genome sequence of the Bar-tailed Godwit (Limosa lapponica baueri).</title>
        <authorList>
            <person name="Lima N.C.B."/>
            <person name="Parody-Merino A.M."/>
            <person name="Battley P.F."/>
            <person name="Fidler A.E."/>
            <person name="Prosdocimi F."/>
        </authorList>
    </citation>
    <scope>NUCLEOTIDE SEQUENCE [LARGE SCALE GENOMIC DNA]</scope>
</reference>
<name>A0A2I0TL23_LIMLA</name>
<gene>
    <name evidence="3" type="ORF">llap_15187</name>
</gene>
<dbReference type="Gene3D" id="2.40.70.10">
    <property type="entry name" value="Acid Proteases"/>
    <property type="match status" value="1"/>
</dbReference>
<dbReference type="Proteomes" id="UP000233556">
    <property type="component" value="Unassembled WGS sequence"/>
</dbReference>
<dbReference type="GO" id="GO:0006508">
    <property type="term" value="P:proteolysis"/>
    <property type="evidence" value="ECO:0007669"/>
    <property type="project" value="InterPro"/>
</dbReference>
<evidence type="ECO:0000313" key="4">
    <source>
        <dbReference type="Proteomes" id="UP000233556"/>
    </source>
</evidence>
<evidence type="ECO:0000256" key="1">
    <source>
        <dbReference type="ARBA" id="ARBA00022801"/>
    </source>
</evidence>
<dbReference type="AlphaFoldDB" id="A0A2I0TL23"/>
<proteinExistence type="predicted"/>